<keyword evidence="2" id="KW-1185">Reference proteome</keyword>
<sequence length="1965" mass="210836">MDLSALTDASAEAPRPPADNEAAMLLLGLYEQPSPHQTPQSAQGQLQGYQAERAESHQPDFRQSSHLTPTVAASQNGIQQRGGSPFEHPRLGPSASPVTASTSTETISPPTPLPSTVISGMATSRMLPPVPPSVAQQQAQAQSQSQVDFAQARQTAVNGTISGYRGPETYHSNQQSQLARTTSGSYSHQPLTATSSKSPSLSTVSPKQTFATSASAIGQNYNRGAAGTGGSPMPAYATPVISTGQNRISHLLNNPASSAMPPSPGRNGHVQPLPYHTHTYSSQPYKLVSTNNTYSSSSAAQQPSTKAQSNTSRTVYTGKQENATSSAEGQSSLRGYDSTAATRINGNTTSVPMHYSVPISPYSTPIMQSAPSAGTMHYVSVPGKGIIRPPVSMSVTFLLLPVAPKAVQAGAPRKRKRSASGSQATNRGLQSKSAAANSPSLTSNAGSNARPDLPHFMGFDNQLYRCICETTIEPERGSSVQCERCLAWQHAGCFGIKEETLEGLTYFCHICKGGNYNRNEEYIAYVRDLETRLMSGQVVSGILSVNPTLQLVSETAVPRDGKKTRGSARGRPRARENSTVSGTRPSVPPAEATTEGPGPDHDTVVLPSVAEKPSSNIAMPKPQRRKTGTARGTKSKVKDSTATTPADGMSIAPVSSHSNRPSTGNASTPTTHSPDRELQTTTRENTAVSSGAAVITDSSAPLRLLEYIPLKENILRGQTVKRIVVSLLEEWVEPAVPLPLHSSEKAVRSVEDQPPKAAEGPTPELHAQIEQETRQTTPSSLEISRDILGPPLPPAIIYSRRLEDVAVPTYVKAKDKDETFFFPPGRAFLNVPDPKDAPSTIPIRPSVVYGVHVRRTALPGDFLGEMIGEVKDSESYHRDPINQYATLGINKPFTRRLGPPVDLVIDGRIYGNDMRFVRSGCHPNAVFRPIVQHMEGNKKPSLSFGVFATTTIAAGQEVILAWEWDDDHVIHALAADVPAISKGSRLQHRFALVTSHLLGSFRSCACDDDTTCVWIRIMQLSVAGQPIPALNFRPNKKSRKAKDLPTGYGPLVGALRGWRRNEIARFEAELEQELLEKQKLDFEAEQLEGEETCTIRSLGADEDVSEEAESESEAELEGYVEEELTGGDGLANGDQQVPGDIGIGLVENNIMEIVDSPAYVGRTPLRTADEDTHDGREDDDAGSEGLSRHEDYEEDVDMDKDSNDAGIIRTDVAVQMTRGDSERTVQQTEPAGTPPSADMDVRPSVHAIDASPEANVSREISEGKLPAALLDEQPAAHHGRTAEEDSPLTSADTRETPSPLLLSADNAFASQLSAARSSYDESGDEDDGNLTDVTASTIPLSHHSDDEDNLEPEETPVLLPQSPLAVLPTKNEAIEPTPSHPTSPSHGKSGNTLYRRRRVLSPSSPVDEADRSTVTPSGVGVVSRSRRTPERAPSSSLSPVLPSNSLADMFNDEEPGTIPRKEQSTPIKQDIHPSASRKVDSPEREPEVSTSLSEQPGRFASESVQVSTAASLDGENLTLVNKEPTFIETSSGPDEMVGSQATEPSPVSAVQPEAQSDVQAEVEPAPPPKKRRLDLKKFMTSKRTNLSDTAITPLETATATGMAALPTSASPQTPITGDDLPAPSSFPAIVAAPPPLSPPPPPSITSPGLADISDNSKISETPWWTATPTSWPSFNALTETRPQLATLSGESKSAMAAVAVSATPDINPTAQRTLDDEKRTSQPAPVATPSPLGLAANPRPLLEAEQRVDEKIGVDTRAFSTVPLEPQNGAAGSAPLIAEPQQEPPKALTSPFDWHSRLPTTGVVSHWSKIPPALEQKDLPPHVDPDSRRSDRFGSMSSASRSPPKSSLILMSPQRVPPAGPRASLVPIRPLDMKDPRDLIRDREGRDVDRDRDVRERDREREVPRGPRLEYRGRGGAPRGSAFTPRGTWHADSYRGRPRGTGEFRGRGFFPRGRGAFFNSRGRGT</sequence>
<evidence type="ECO:0000313" key="1">
    <source>
        <dbReference type="EMBL" id="KAJ9103355.1"/>
    </source>
</evidence>
<evidence type="ECO:0000313" key="2">
    <source>
        <dbReference type="Proteomes" id="UP001241377"/>
    </source>
</evidence>
<reference evidence="1" key="1">
    <citation type="submission" date="2023-04" db="EMBL/GenBank/DDBJ databases">
        <title>Draft Genome sequencing of Naganishia species isolated from polar environments using Oxford Nanopore Technology.</title>
        <authorList>
            <person name="Leo P."/>
            <person name="Venkateswaran K."/>
        </authorList>
    </citation>
    <scope>NUCLEOTIDE SEQUENCE</scope>
    <source>
        <strain evidence="1">MNA-CCFEE 5261</strain>
    </source>
</reference>
<dbReference type="Proteomes" id="UP001241377">
    <property type="component" value="Unassembled WGS sequence"/>
</dbReference>
<comment type="caution">
    <text evidence="1">The sequence shown here is derived from an EMBL/GenBank/DDBJ whole genome shotgun (WGS) entry which is preliminary data.</text>
</comment>
<protein>
    <submittedName>
        <fullName evidence="1">Uncharacterized protein</fullName>
    </submittedName>
</protein>
<name>A0ACC2VW79_9TREE</name>
<gene>
    <name evidence="1" type="ORF">QFC19_004454</name>
</gene>
<dbReference type="EMBL" id="JASBWR010000047">
    <property type="protein sequence ID" value="KAJ9103355.1"/>
    <property type="molecule type" value="Genomic_DNA"/>
</dbReference>
<organism evidence="1 2">
    <name type="scientific">Naganishia cerealis</name>
    <dbReference type="NCBI Taxonomy" id="610337"/>
    <lineage>
        <taxon>Eukaryota</taxon>
        <taxon>Fungi</taxon>
        <taxon>Dikarya</taxon>
        <taxon>Basidiomycota</taxon>
        <taxon>Agaricomycotina</taxon>
        <taxon>Tremellomycetes</taxon>
        <taxon>Filobasidiales</taxon>
        <taxon>Filobasidiaceae</taxon>
        <taxon>Naganishia</taxon>
    </lineage>
</organism>
<proteinExistence type="predicted"/>
<accession>A0ACC2VW79</accession>